<dbReference type="PROSITE" id="PS00198">
    <property type="entry name" value="4FE4S_FER_1"/>
    <property type="match status" value="1"/>
</dbReference>
<dbReference type="InterPro" id="IPR011538">
    <property type="entry name" value="Nuo51_FMN-bd"/>
</dbReference>
<evidence type="ECO:0000256" key="3">
    <source>
        <dbReference type="ARBA" id="ARBA00022723"/>
    </source>
</evidence>
<dbReference type="GO" id="GO:0016020">
    <property type="term" value="C:membrane"/>
    <property type="evidence" value="ECO:0007669"/>
    <property type="project" value="InterPro"/>
</dbReference>
<protein>
    <submittedName>
        <fullName evidence="9">Cob(Iii)alamin reductase</fullName>
    </submittedName>
</protein>
<dbReference type="SUPFAM" id="SSF46548">
    <property type="entry name" value="alpha-helical ferredoxin"/>
    <property type="match status" value="1"/>
</dbReference>
<dbReference type="GO" id="GO:0051539">
    <property type="term" value="F:4 iron, 4 sulfur cluster binding"/>
    <property type="evidence" value="ECO:0007669"/>
    <property type="project" value="UniProtKB-KW"/>
</dbReference>
<comment type="caution">
    <text evidence="9">The sequence shown here is derived from an EMBL/GenBank/DDBJ whole genome shotgun (WGS) entry which is preliminary data.</text>
</comment>
<evidence type="ECO:0000256" key="2">
    <source>
        <dbReference type="ARBA" id="ARBA00022485"/>
    </source>
</evidence>
<dbReference type="PIRSF" id="PIRSF036408">
    <property type="entry name" value="PduS_prd"/>
    <property type="match status" value="1"/>
</dbReference>
<evidence type="ECO:0000256" key="5">
    <source>
        <dbReference type="ARBA" id="ARBA00022982"/>
    </source>
</evidence>
<dbReference type="PANTHER" id="PTHR43034">
    <property type="entry name" value="ION-TRANSLOCATING OXIDOREDUCTASE COMPLEX SUBUNIT C"/>
    <property type="match status" value="1"/>
</dbReference>
<dbReference type="InterPro" id="IPR017054">
    <property type="entry name" value="PduS"/>
</dbReference>
<evidence type="ECO:0000256" key="1">
    <source>
        <dbReference type="ARBA" id="ARBA00022448"/>
    </source>
</evidence>
<evidence type="ECO:0000259" key="8">
    <source>
        <dbReference type="PROSITE" id="PS51379"/>
    </source>
</evidence>
<reference evidence="9" key="1">
    <citation type="journal article" date="2015" name="Proc. Natl. Acad. Sci. U.S.A.">
        <title>Networks of energetic and metabolic interactions define dynamics in microbial communities.</title>
        <authorList>
            <person name="Embree M."/>
            <person name="Liu J.K."/>
            <person name="Al-Bassam M.M."/>
            <person name="Zengler K."/>
        </authorList>
    </citation>
    <scope>NUCLEOTIDE SEQUENCE</scope>
</reference>
<keyword evidence="3" id="KW-0479">Metal-binding</keyword>
<accession>A0A0W8FWD7</accession>
<evidence type="ECO:0000256" key="6">
    <source>
        <dbReference type="ARBA" id="ARBA00023004"/>
    </source>
</evidence>
<dbReference type="EMBL" id="LNQE01000757">
    <property type="protein sequence ID" value="KUG25156.1"/>
    <property type="molecule type" value="Genomic_DNA"/>
</dbReference>
<dbReference type="Pfam" id="PF13375">
    <property type="entry name" value="RnfC_N"/>
    <property type="match status" value="1"/>
</dbReference>
<keyword evidence="1" id="KW-0813">Transport</keyword>
<dbReference type="Pfam" id="PF01512">
    <property type="entry name" value="Complex1_51K"/>
    <property type="match status" value="1"/>
</dbReference>
<dbReference type="InterPro" id="IPR017896">
    <property type="entry name" value="4Fe4S_Fe-S-bd"/>
</dbReference>
<keyword evidence="6" id="KW-0408">Iron</keyword>
<keyword evidence="2" id="KW-0004">4Fe-4S</keyword>
<dbReference type="Pfam" id="PF13534">
    <property type="entry name" value="Fer4_17"/>
    <property type="match status" value="1"/>
</dbReference>
<dbReference type="GO" id="GO:0046872">
    <property type="term" value="F:metal ion binding"/>
    <property type="evidence" value="ECO:0007669"/>
    <property type="project" value="UniProtKB-KW"/>
</dbReference>
<evidence type="ECO:0000256" key="7">
    <source>
        <dbReference type="ARBA" id="ARBA00023014"/>
    </source>
</evidence>
<gene>
    <name evidence="9" type="ORF">ASZ90_005025</name>
</gene>
<dbReference type="InterPro" id="IPR019554">
    <property type="entry name" value="Soluble_ligand-bd"/>
</dbReference>
<dbReference type="GO" id="GO:0009055">
    <property type="term" value="F:electron transfer activity"/>
    <property type="evidence" value="ECO:0007669"/>
    <property type="project" value="InterPro"/>
</dbReference>
<dbReference type="SUPFAM" id="SSF142019">
    <property type="entry name" value="Nqo1 FMN-binding domain-like"/>
    <property type="match status" value="1"/>
</dbReference>
<proteinExistence type="predicted"/>
<dbReference type="PROSITE" id="PS51379">
    <property type="entry name" value="4FE4S_FER_2"/>
    <property type="match status" value="1"/>
</dbReference>
<feature type="domain" description="4Fe-4S ferredoxin-type" evidence="8">
    <location>
        <begin position="284"/>
        <end position="316"/>
    </location>
</feature>
<dbReference type="InterPro" id="IPR037225">
    <property type="entry name" value="Nuo51_FMN-bd_sf"/>
</dbReference>
<name>A0A0W8FWD7_9ZZZZ</name>
<dbReference type="AlphaFoldDB" id="A0A0W8FWD7"/>
<keyword evidence="7" id="KW-0411">Iron-sulfur</keyword>
<organism evidence="9">
    <name type="scientific">hydrocarbon metagenome</name>
    <dbReference type="NCBI Taxonomy" id="938273"/>
    <lineage>
        <taxon>unclassified sequences</taxon>
        <taxon>metagenomes</taxon>
        <taxon>ecological metagenomes</taxon>
    </lineage>
</organism>
<dbReference type="Gene3D" id="3.40.50.11540">
    <property type="entry name" value="NADH-ubiquinone oxidoreductase 51kDa subunit"/>
    <property type="match status" value="1"/>
</dbReference>
<keyword evidence="4" id="KW-0677">Repeat</keyword>
<evidence type="ECO:0000313" key="9">
    <source>
        <dbReference type="EMBL" id="KUG25156.1"/>
    </source>
</evidence>
<dbReference type="Pfam" id="PF10531">
    <property type="entry name" value="SLBB"/>
    <property type="match status" value="1"/>
</dbReference>
<dbReference type="InterPro" id="IPR010208">
    <property type="entry name" value="Ion_transpt_RnfC/RsxC"/>
</dbReference>
<evidence type="ECO:0000256" key="4">
    <source>
        <dbReference type="ARBA" id="ARBA00022737"/>
    </source>
</evidence>
<dbReference type="PANTHER" id="PTHR43034:SF2">
    <property type="entry name" value="ION-TRANSLOCATING OXIDOREDUCTASE COMPLEX SUBUNIT C"/>
    <property type="match status" value="1"/>
</dbReference>
<keyword evidence="5" id="KW-0249">Electron transport</keyword>
<dbReference type="SUPFAM" id="SSF142984">
    <property type="entry name" value="Nqo1 middle domain-like"/>
    <property type="match status" value="1"/>
</dbReference>
<dbReference type="Gene3D" id="3.10.20.600">
    <property type="match status" value="1"/>
</dbReference>
<dbReference type="InterPro" id="IPR026902">
    <property type="entry name" value="RnfC_N"/>
</dbReference>
<dbReference type="InterPro" id="IPR017900">
    <property type="entry name" value="4Fe4S_Fe_S_CS"/>
</dbReference>
<sequence length="437" mass="48401">MSLDQKIFEAGVVGAGGAGFPTHIKAKSKVEFVLANGAECEPLIHKDLEIMKNFPKEIIHGMELMMQNTNAKKGYFGIKVKNADAMELIQSEFSNGKIEMTILGDFYPSGDEYELVYAATKRLIPPHGIPLDIGCVVNNVETFYNISRASEGKPVTEKFICIAGAVKKPSTFFTPVGTSFEELIKHAGGATVSDFGVFVGGLLMGSLTFDLSEVVTKTTAALIILPKNHYMINRMERPKEDMNRIGKSACDQCTYCTEFCPRYLLGYDVQPHKVMRSLVFTTSGKELWNQYADLCCACGLCSLYACPEDLYPREACVQSKEEMKALGQKYEQQKPVKVHPIKEGRRVPLKQLRKRLNVDEYEAHTPFTKERPKPNSVKIMLKQHVGAPAKAVVNIGDIVNVAEVIAKPEEGKLGSVIHASISGKVTHVNEEFIRISK</sequence>